<reference evidence="5 6" key="1">
    <citation type="submission" date="2019-04" db="EMBL/GenBank/DDBJ databases">
        <authorList>
            <person name="Jiang L."/>
        </authorList>
    </citation>
    <scope>NUCLEOTIDE SEQUENCE [LARGE SCALE GENOMIC DNA]</scope>
    <source>
        <strain evidence="5 6">YIM 131853</strain>
    </source>
</reference>
<feature type="active site" description="Proton donor/acceptor" evidence="3">
    <location>
        <position position="83"/>
    </location>
</feature>
<dbReference type="InterPro" id="IPR001345">
    <property type="entry name" value="PG/BPGM_mutase_AS"/>
</dbReference>
<dbReference type="GO" id="GO:0005737">
    <property type="term" value="C:cytoplasm"/>
    <property type="evidence" value="ECO:0007669"/>
    <property type="project" value="TreeGrafter"/>
</dbReference>
<keyword evidence="6" id="KW-1185">Reference proteome</keyword>
<proteinExistence type="predicted"/>
<evidence type="ECO:0000256" key="3">
    <source>
        <dbReference type="PIRSR" id="PIRSR613078-1"/>
    </source>
</evidence>
<dbReference type="InterPro" id="IPR029033">
    <property type="entry name" value="His_PPase_superfam"/>
</dbReference>
<dbReference type="PANTHER" id="PTHR48100">
    <property type="entry name" value="BROAD-SPECIFICITY PHOSPHATASE YOR283W-RELATED"/>
    <property type="match status" value="1"/>
</dbReference>
<dbReference type="RefSeq" id="WP_136425916.1">
    <property type="nucleotide sequence ID" value="NZ_SSSM01000001.1"/>
</dbReference>
<dbReference type="InterPro" id="IPR050275">
    <property type="entry name" value="PGM_Phosphatase"/>
</dbReference>
<gene>
    <name evidence="5" type="ORF">E6C64_01885</name>
</gene>
<dbReference type="EMBL" id="SSSM01000001">
    <property type="protein sequence ID" value="THG33135.1"/>
    <property type="molecule type" value="Genomic_DNA"/>
</dbReference>
<evidence type="ECO:0000313" key="6">
    <source>
        <dbReference type="Proteomes" id="UP000309133"/>
    </source>
</evidence>
<dbReference type="SMART" id="SM00855">
    <property type="entry name" value="PGAM"/>
    <property type="match status" value="1"/>
</dbReference>
<keyword evidence="2" id="KW-0413">Isomerase</keyword>
<dbReference type="PROSITE" id="PS00175">
    <property type="entry name" value="PG_MUTASE"/>
    <property type="match status" value="1"/>
</dbReference>
<organism evidence="5 6">
    <name type="scientific">Naasia lichenicola</name>
    <dbReference type="NCBI Taxonomy" id="2565933"/>
    <lineage>
        <taxon>Bacteria</taxon>
        <taxon>Bacillati</taxon>
        <taxon>Actinomycetota</taxon>
        <taxon>Actinomycetes</taxon>
        <taxon>Micrococcales</taxon>
        <taxon>Microbacteriaceae</taxon>
        <taxon>Naasia</taxon>
    </lineage>
</organism>
<protein>
    <submittedName>
        <fullName evidence="5">Histidine phosphatase family protein</fullName>
    </submittedName>
</protein>
<accession>A0A4S4FTP9</accession>
<sequence>MTHLVLVRHGQTDWNLAGRIQGSSDIPLNDTGRQQAREAGRRLAADRWDAIVSSPLSRAMETAQIIGSEVGIDVIEPIDALVERHYGTAEGMTGAEIDALHAEGQEVHGRETRGDVVRRVRPALIELAQSRPDQSILVVSHGGVIGSLVRDVTKWVWPEEGQLIANGSSHRFAYRDGRIGLVEFNGKPWKTPPGDPEIVLETGVPASLTATEIESGDGDASQR</sequence>
<evidence type="ECO:0000256" key="1">
    <source>
        <dbReference type="ARBA" id="ARBA00023152"/>
    </source>
</evidence>
<evidence type="ECO:0000256" key="4">
    <source>
        <dbReference type="PIRSR" id="PIRSR613078-2"/>
    </source>
</evidence>
<dbReference type="CDD" id="cd07067">
    <property type="entry name" value="HP_PGM_like"/>
    <property type="match status" value="1"/>
</dbReference>
<dbReference type="AlphaFoldDB" id="A0A4S4FTP9"/>
<dbReference type="Pfam" id="PF00300">
    <property type="entry name" value="His_Phos_1"/>
    <property type="match status" value="1"/>
</dbReference>
<evidence type="ECO:0000256" key="2">
    <source>
        <dbReference type="ARBA" id="ARBA00023235"/>
    </source>
</evidence>
<feature type="active site" description="Tele-phosphohistidine intermediate" evidence="3">
    <location>
        <position position="9"/>
    </location>
</feature>
<dbReference type="Proteomes" id="UP000309133">
    <property type="component" value="Unassembled WGS sequence"/>
</dbReference>
<dbReference type="InterPro" id="IPR013078">
    <property type="entry name" value="His_Pase_superF_clade-1"/>
</dbReference>
<keyword evidence="1" id="KW-0324">Glycolysis</keyword>
<feature type="binding site" evidence="4">
    <location>
        <begin position="8"/>
        <end position="15"/>
    </location>
    <ligand>
        <name>substrate</name>
    </ligand>
</feature>
<evidence type="ECO:0000313" key="5">
    <source>
        <dbReference type="EMBL" id="THG33135.1"/>
    </source>
</evidence>
<dbReference type="PANTHER" id="PTHR48100:SF1">
    <property type="entry name" value="HISTIDINE PHOSPHATASE FAMILY PROTEIN-RELATED"/>
    <property type="match status" value="1"/>
</dbReference>
<feature type="binding site" evidence="4">
    <location>
        <begin position="83"/>
        <end position="86"/>
    </location>
    <ligand>
        <name>substrate</name>
    </ligand>
</feature>
<comment type="caution">
    <text evidence="5">The sequence shown here is derived from an EMBL/GenBank/DDBJ whole genome shotgun (WGS) entry which is preliminary data.</text>
</comment>
<dbReference type="SUPFAM" id="SSF53254">
    <property type="entry name" value="Phosphoglycerate mutase-like"/>
    <property type="match status" value="1"/>
</dbReference>
<feature type="binding site" evidence="4">
    <location>
        <position position="58"/>
    </location>
    <ligand>
        <name>substrate</name>
    </ligand>
</feature>
<dbReference type="Gene3D" id="3.40.50.1240">
    <property type="entry name" value="Phosphoglycerate mutase-like"/>
    <property type="match status" value="1"/>
</dbReference>
<name>A0A4S4FTP9_9MICO</name>
<dbReference type="OrthoDB" id="4697614at2"/>
<dbReference type="GO" id="GO:0016791">
    <property type="term" value="F:phosphatase activity"/>
    <property type="evidence" value="ECO:0007669"/>
    <property type="project" value="TreeGrafter"/>
</dbReference>